<reference evidence="2" key="1">
    <citation type="journal article" date="2020" name="Nat. Commun.">
        <title>Large-scale genome sequencing of mycorrhizal fungi provides insights into the early evolution of symbiotic traits.</title>
        <authorList>
            <person name="Miyauchi S."/>
            <person name="Kiss E."/>
            <person name="Kuo A."/>
            <person name="Drula E."/>
            <person name="Kohler A."/>
            <person name="Sanchez-Garcia M."/>
            <person name="Morin E."/>
            <person name="Andreopoulos B."/>
            <person name="Barry K.W."/>
            <person name="Bonito G."/>
            <person name="Buee M."/>
            <person name="Carver A."/>
            <person name="Chen C."/>
            <person name="Cichocki N."/>
            <person name="Clum A."/>
            <person name="Culley D."/>
            <person name="Crous P.W."/>
            <person name="Fauchery L."/>
            <person name="Girlanda M."/>
            <person name="Hayes R.D."/>
            <person name="Keri Z."/>
            <person name="LaButti K."/>
            <person name="Lipzen A."/>
            <person name="Lombard V."/>
            <person name="Magnuson J."/>
            <person name="Maillard F."/>
            <person name="Murat C."/>
            <person name="Nolan M."/>
            <person name="Ohm R.A."/>
            <person name="Pangilinan J."/>
            <person name="Pereira M.F."/>
            <person name="Perotto S."/>
            <person name="Peter M."/>
            <person name="Pfister S."/>
            <person name="Riley R."/>
            <person name="Sitrit Y."/>
            <person name="Stielow J.B."/>
            <person name="Szollosi G."/>
            <person name="Zifcakova L."/>
            <person name="Stursova M."/>
            <person name="Spatafora J.W."/>
            <person name="Tedersoo L."/>
            <person name="Vaario L.M."/>
            <person name="Yamada A."/>
            <person name="Yan M."/>
            <person name="Wang P."/>
            <person name="Xu J."/>
            <person name="Bruns T."/>
            <person name="Baldrian P."/>
            <person name="Vilgalys R."/>
            <person name="Dunand C."/>
            <person name="Henrissat B."/>
            <person name="Grigoriev I.V."/>
            <person name="Hibbett D."/>
            <person name="Nagy L.G."/>
            <person name="Martin F.M."/>
        </authorList>
    </citation>
    <scope>NUCLEOTIDE SEQUENCE</scope>
    <source>
        <strain evidence="2">UH-Tt-Lm1</strain>
    </source>
</reference>
<evidence type="ECO:0000313" key="3">
    <source>
        <dbReference type="Proteomes" id="UP000736335"/>
    </source>
</evidence>
<dbReference type="AlphaFoldDB" id="A0A9P6HPY1"/>
<gene>
    <name evidence="2" type="ORF">BJ322DRAFT_40193</name>
</gene>
<comment type="caution">
    <text evidence="2">The sequence shown here is derived from an EMBL/GenBank/DDBJ whole genome shotgun (WGS) entry which is preliminary data.</text>
</comment>
<dbReference type="EMBL" id="WIUZ02000001">
    <property type="protein sequence ID" value="KAF9792370.1"/>
    <property type="molecule type" value="Genomic_DNA"/>
</dbReference>
<sequence length="441" mass="49902">MLFSKSGWDLREYLLTATLPEITGVGMGENGPLIVPGGHKSHANHLSTRPSPYRLLKSMYVLDYEMLRSSIRAFIGTHAPRHAPGAADADPVSKERVTVSSSPNFIVNLPCPFSDPQCIDDFTSWTHYFPLRTAERLLHIMFPDTKDHKVKLNYASDQDEDLFRHMTFSLRDPHQTNSEDEDFASYPPSLIIAIQPPWILAPRDLESFVNSRKFPSFDPDKPNSPFCSKELLWAKLWDLCVKKRCQWFIVSNYQGWVLGAFSAGWTRAWITDIIAFDDLRPTAIETIIFWLASSLGMPGGFTIPEFPEPVPNFEFAQATPAAGAGYKRTLSQMSGTLSWDSQELLELDYESPDDDALSDDTISDEKRPIPTDFNRIAYKSKVVDWRNDPRIRDCQQKRSVVPSEQSGDSFASQDHHYADGVETGSWMLGNPNNAHANAYYH</sequence>
<dbReference type="OrthoDB" id="2579508at2759"/>
<protein>
    <submittedName>
        <fullName evidence="2">Uncharacterized protein</fullName>
    </submittedName>
</protein>
<evidence type="ECO:0000256" key="1">
    <source>
        <dbReference type="SAM" id="MobiDB-lite"/>
    </source>
</evidence>
<name>A0A9P6HPY1_9AGAM</name>
<keyword evidence="3" id="KW-1185">Reference proteome</keyword>
<dbReference type="Proteomes" id="UP000736335">
    <property type="component" value="Unassembled WGS sequence"/>
</dbReference>
<feature type="region of interest" description="Disordered" evidence="1">
    <location>
        <begin position="393"/>
        <end position="415"/>
    </location>
</feature>
<feature type="compositionally biased region" description="Polar residues" evidence="1">
    <location>
        <begin position="402"/>
        <end position="412"/>
    </location>
</feature>
<proteinExistence type="predicted"/>
<organism evidence="2 3">
    <name type="scientific">Thelephora terrestris</name>
    <dbReference type="NCBI Taxonomy" id="56493"/>
    <lineage>
        <taxon>Eukaryota</taxon>
        <taxon>Fungi</taxon>
        <taxon>Dikarya</taxon>
        <taxon>Basidiomycota</taxon>
        <taxon>Agaricomycotina</taxon>
        <taxon>Agaricomycetes</taxon>
        <taxon>Thelephorales</taxon>
        <taxon>Thelephoraceae</taxon>
        <taxon>Thelephora</taxon>
    </lineage>
</organism>
<accession>A0A9P6HPY1</accession>
<evidence type="ECO:0000313" key="2">
    <source>
        <dbReference type="EMBL" id="KAF9792370.1"/>
    </source>
</evidence>
<reference evidence="2" key="2">
    <citation type="submission" date="2020-11" db="EMBL/GenBank/DDBJ databases">
        <authorList>
            <consortium name="DOE Joint Genome Institute"/>
            <person name="Kuo A."/>
            <person name="Miyauchi S."/>
            <person name="Kiss E."/>
            <person name="Drula E."/>
            <person name="Kohler A."/>
            <person name="Sanchez-Garcia M."/>
            <person name="Andreopoulos B."/>
            <person name="Barry K.W."/>
            <person name="Bonito G."/>
            <person name="Buee M."/>
            <person name="Carver A."/>
            <person name="Chen C."/>
            <person name="Cichocki N."/>
            <person name="Clum A."/>
            <person name="Culley D."/>
            <person name="Crous P.W."/>
            <person name="Fauchery L."/>
            <person name="Girlanda M."/>
            <person name="Hayes R."/>
            <person name="Keri Z."/>
            <person name="Labutti K."/>
            <person name="Lipzen A."/>
            <person name="Lombard V."/>
            <person name="Magnuson J."/>
            <person name="Maillard F."/>
            <person name="Morin E."/>
            <person name="Murat C."/>
            <person name="Nolan M."/>
            <person name="Ohm R."/>
            <person name="Pangilinan J."/>
            <person name="Pereira M."/>
            <person name="Perotto S."/>
            <person name="Peter M."/>
            <person name="Riley R."/>
            <person name="Sitrit Y."/>
            <person name="Stielow B."/>
            <person name="Szollosi G."/>
            <person name="Zifcakova L."/>
            <person name="Stursova M."/>
            <person name="Spatafora J.W."/>
            <person name="Tedersoo L."/>
            <person name="Vaario L.-M."/>
            <person name="Yamada A."/>
            <person name="Yan M."/>
            <person name="Wang P."/>
            <person name="Xu J."/>
            <person name="Bruns T."/>
            <person name="Baldrian P."/>
            <person name="Vilgalys R."/>
            <person name="Henrissat B."/>
            <person name="Grigoriev I.V."/>
            <person name="Hibbett D."/>
            <person name="Nagy L.G."/>
            <person name="Martin F.M."/>
        </authorList>
    </citation>
    <scope>NUCLEOTIDE SEQUENCE</scope>
    <source>
        <strain evidence="2">UH-Tt-Lm1</strain>
    </source>
</reference>